<comment type="similarity">
    <text evidence="1">Belongs to the class-II aminoacyl-tRNA synthetase family.</text>
</comment>
<dbReference type="PANTHER" id="PTHR11476:SF7">
    <property type="entry name" value="HISTIDINE--TRNA LIGASE"/>
    <property type="match status" value="1"/>
</dbReference>
<dbReference type="CDD" id="cd00773">
    <property type="entry name" value="HisRS-like_core"/>
    <property type="match status" value="1"/>
</dbReference>
<dbReference type="Pfam" id="PF13393">
    <property type="entry name" value="tRNA-synt_His"/>
    <property type="match status" value="1"/>
</dbReference>
<comment type="catalytic activity">
    <reaction evidence="8">
        <text>tRNA(His) + L-histidine + ATP = L-histidyl-tRNA(His) + AMP + diphosphate + H(+)</text>
        <dbReference type="Rhea" id="RHEA:17313"/>
        <dbReference type="Rhea" id="RHEA-COMP:9665"/>
        <dbReference type="Rhea" id="RHEA-COMP:9689"/>
        <dbReference type="ChEBI" id="CHEBI:15378"/>
        <dbReference type="ChEBI" id="CHEBI:30616"/>
        <dbReference type="ChEBI" id="CHEBI:33019"/>
        <dbReference type="ChEBI" id="CHEBI:57595"/>
        <dbReference type="ChEBI" id="CHEBI:78442"/>
        <dbReference type="ChEBI" id="CHEBI:78527"/>
        <dbReference type="ChEBI" id="CHEBI:456215"/>
        <dbReference type="EC" id="6.1.1.21"/>
    </reaction>
</comment>
<dbReference type="InterPro" id="IPR015807">
    <property type="entry name" value="His-tRNA-ligase"/>
</dbReference>
<reference evidence="11 12" key="1">
    <citation type="journal article" date="2024" name="IMA Fungus">
        <title>IMA Genome - F19 : A genome assembly and annotation guide to empower mycologists, including annotated draft genome sequences of Ceratocystis pirilliformis, Diaporthe australafricana, Fusarium ophioides, Paecilomyces lecythidis, and Sporothrix stenoceras.</title>
        <authorList>
            <person name="Aylward J."/>
            <person name="Wilson A.M."/>
            <person name="Visagie C.M."/>
            <person name="Spraker J."/>
            <person name="Barnes I."/>
            <person name="Buitendag C."/>
            <person name="Ceriani C."/>
            <person name="Del Mar Angel L."/>
            <person name="du Plessis D."/>
            <person name="Fuchs T."/>
            <person name="Gasser K."/>
            <person name="Kramer D."/>
            <person name="Li W."/>
            <person name="Munsamy K."/>
            <person name="Piso A."/>
            <person name="Price J.L."/>
            <person name="Sonnekus B."/>
            <person name="Thomas C."/>
            <person name="van der Nest A."/>
            <person name="van Dijk A."/>
            <person name="van Heerden A."/>
            <person name="van Vuuren N."/>
            <person name="Yilmaz N."/>
            <person name="Duong T.A."/>
            <person name="van der Merwe N.A."/>
            <person name="Wingfield M.J."/>
            <person name="Wingfield B.D."/>
        </authorList>
    </citation>
    <scope>NUCLEOTIDE SEQUENCE [LARGE SCALE GENOMIC DNA]</scope>
    <source>
        <strain evidence="11 12">CMW 18167</strain>
    </source>
</reference>
<keyword evidence="7 11" id="KW-0030">Aminoacyl-tRNA synthetase</keyword>
<name>A0ABR3WZ92_9EURO</name>
<dbReference type="GO" id="GO:0004821">
    <property type="term" value="F:histidine-tRNA ligase activity"/>
    <property type="evidence" value="ECO:0007669"/>
    <property type="project" value="UniProtKB-EC"/>
</dbReference>
<comment type="caution">
    <text evidence="11">The sequence shown here is derived from an EMBL/GenBank/DDBJ whole genome shotgun (WGS) entry which is preliminary data.</text>
</comment>
<gene>
    <name evidence="11" type="primary">HTS1</name>
    <name evidence="11" type="ORF">Plec18167_008088</name>
</gene>
<dbReference type="PANTHER" id="PTHR11476">
    <property type="entry name" value="HISTIDYL-TRNA SYNTHETASE"/>
    <property type="match status" value="1"/>
</dbReference>
<proteinExistence type="inferred from homology"/>
<dbReference type="InterPro" id="IPR004154">
    <property type="entry name" value="Anticodon-bd"/>
</dbReference>
<dbReference type="InterPro" id="IPR004516">
    <property type="entry name" value="HisRS/HisZ"/>
</dbReference>
<dbReference type="PIRSF" id="PIRSF001549">
    <property type="entry name" value="His-tRNA_synth"/>
    <property type="match status" value="1"/>
</dbReference>
<evidence type="ECO:0000256" key="2">
    <source>
        <dbReference type="ARBA" id="ARBA00012815"/>
    </source>
</evidence>
<dbReference type="Gene3D" id="3.30.930.10">
    <property type="entry name" value="Bira Bifunctional Protein, Domain 2"/>
    <property type="match status" value="1"/>
</dbReference>
<evidence type="ECO:0000256" key="8">
    <source>
        <dbReference type="ARBA" id="ARBA00047639"/>
    </source>
</evidence>
<dbReference type="InterPro" id="IPR036621">
    <property type="entry name" value="Anticodon-bd_dom_sf"/>
</dbReference>
<evidence type="ECO:0000256" key="6">
    <source>
        <dbReference type="ARBA" id="ARBA00022917"/>
    </source>
</evidence>
<feature type="region of interest" description="Disordered" evidence="9">
    <location>
        <begin position="302"/>
        <end position="340"/>
    </location>
</feature>
<keyword evidence="6" id="KW-0648">Protein biosynthesis</keyword>
<dbReference type="Pfam" id="PF03129">
    <property type="entry name" value="HGTP_anticodon"/>
    <property type="match status" value="1"/>
</dbReference>
<evidence type="ECO:0000256" key="3">
    <source>
        <dbReference type="ARBA" id="ARBA00022598"/>
    </source>
</evidence>
<evidence type="ECO:0000256" key="4">
    <source>
        <dbReference type="ARBA" id="ARBA00022741"/>
    </source>
</evidence>
<evidence type="ECO:0000256" key="1">
    <source>
        <dbReference type="ARBA" id="ARBA00008226"/>
    </source>
</evidence>
<dbReference type="Gene3D" id="3.40.50.800">
    <property type="entry name" value="Anticodon-binding domain"/>
    <property type="match status" value="1"/>
</dbReference>
<keyword evidence="4" id="KW-0547">Nucleotide-binding</keyword>
<dbReference type="SUPFAM" id="SSF55681">
    <property type="entry name" value="Class II aaRS and biotin synthetases"/>
    <property type="match status" value="1"/>
</dbReference>
<dbReference type="EMBL" id="JAVDPF010000037">
    <property type="protein sequence ID" value="KAL1868783.1"/>
    <property type="molecule type" value="Genomic_DNA"/>
</dbReference>
<dbReference type="CDD" id="cd00859">
    <property type="entry name" value="HisRS_anticodon"/>
    <property type="match status" value="1"/>
</dbReference>
<evidence type="ECO:0000256" key="9">
    <source>
        <dbReference type="SAM" id="MobiDB-lite"/>
    </source>
</evidence>
<dbReference type="InterPro" id="IPR033656">
    <property type="entry name" value="HisRS_anticodon"/>
</dbReference>
<evidence type="ECO:0000256" key="5">
    <source>
        <dbReference type="ARBA" id="ARBA00022840"/>
    </source>
</evidence>
<dbReference type="PROSITE" id="PS50862">
    <property type="entry name" value="AA_TRNA_LIGASE_II"/>
    <property type="match status" value="1"/>
</dbReference>
<dbReference type="InterPro" id="IPR041715">
    <property type="entry name" value="HisRS-like_core"/>
</dbReference>
<protein>
    <recommendedName>
        <fullName evidence="2">histidine--tRNA ligase</fullName>
        <ecNumber evidence="2">6.1.1.21</ecNumber>
    </recommendedName>
</protein>
<evidence type="ECO:0000256" key="7">
    <source>
        <dbReference type="ARBA" id="ARBA00023146"/>
    </source>
</evidence>
<feature type="domain" description="Aminoacyl-transfer RNA synthetases class-II family profile" evidence="10">
    <location>
        <begin position="15"/>
        <end position="409"/>
    </location>
</feature>
<feature type="compositionally biased region" description="Polar residues" evidence="9">
    <location>
        <begin position="303"/>
        <end position="316"/>
    </location>
</feature>
<dbReference type="EC" id="6.1.1.21" evidence="2"/>
<organism evidence="11 12">
    <name type="scientific">Paecilomyces lecythidis</name>
    <dbReference type="NCBI Taxonomy" id="3004212"/>
    <lineage>
        <taxon>Eukaryota</taxon>
        <taxon>Fungi</taxon>
        <taxon>Dikarya</taxon>
        <taxon>Ascomycota</taxon>
        <taxon>Pezizomycotina</taxon>
        <taxon>Eurotiomycetes</taxon>
        <taxon>Eurotiomycetidae</taxon>
        <taxon>Eurotiales</taxon>
        <taxon>Thermoascaceae</taxon>
        <taxon>Paecilomyces</taxon>
    </lineage>
</organism>
<evidence type="ECO:0000259" key="10">
    <source>
        <dbReference type="PROSITE" id="PS50862"/>
    </source>
</evidence>
<dbReference type="Proteomes" id="UP001583193">
    <property type="component" value="Unassembled WGS sequence"/>
</dbReference>
<dbReference type="InterPro" id="IPR006195">
    <property type="entry name" value="aa-tRNA-synth_II"/>
</dbReference>
<evidence type="ECO:0000313" key="12">
    <source>
        <dbReference type="Proteomes" id="UP001583193"/>
    </source>
</evidence>
<keyword evidence="3 11" id="KW-0436">Ligase</keyword>
<dbReference type="InterPro" id="IPR045864">
    <property type="entry name" value="aa-tRNA-synth_II/BPL/LPL"/>
</dbReference>
<sequence>MPKDKVSFTLKTPKGTRDWSGSDALLRDRIFSTIAEVFKRHGGTALDTPVFELREILAGKYGEDSKLIYDLQDQGGELCSLRYDLTVPFARWLAMNPVSQIKRYAIAKVYRRDQPAVAKGRMREFYQCDFDVAGSNFDPMVPDAEILNIVTEVFEALGWKREQFTIKINHRKILDGLFEVCGVPPEKIRPISSAVDKLDKMPWAEVRKEMVEEKGLEPAAADKIETYVSRKGRRDLLDELLKDEALMANASAKQGLEEMSLLMDYLDAFGVLDTLSFDLSLARGLDYYTGVIYEVVTEGSAPATATKSSETQNLQRSGKKDKSKNPNLEDDDRSNDPSVGVGSIAAGGRYDNLVGMFSNKAQIPCVGISFGVDRIFSITKARMEREKNYNAVRSTEVDVFVMAFGGKGFTGMLKERMEVAKRLWKAGVKAEFSYKVKPKLPQQFKAAESNGIPFAVILGEDELKAGKVRIKEMGLEEGHPEKEGVLVDLKTLPEEVKARLAKKNSPAAAASGTAVTELAQKVEGLDVEAAPKTENAGV</sequence>
<evidence type="ECO:0000313" key="11">
    <source>
        <dbReference type="EMBL" id="KAL1868783.1"/>
    </source>
</evidence>
<keyword evidence="12" id="KW-1185">Reference proteome</keyword>
<dbReference type="HAMAP" id="MF_00127">
    <property type="entry name" value="His_tRNA_synth"/>
    <property type="match status" value="1"/>
</dbReference>
<accession>A0ABR3WZ92</accession>
<dbReference type="SUPFAM" id="SSF52954">
    <property type="entry name" value="Class II aaRS ABD-related"/>
    <property type="match status" value="1"/>
</dbReference>
<keyword evidence="5" id="KW-0067">ATP-binding</keyword>